<sequence length="226" mass="24938">MSKFCSRKMGKRNSSSPYVGFSSFHTNGLNHHHQSFRRLSSASAISRSSSASTKNLLVKIDPNKCLSVSTILAPPQSNQNGTNNADVSDSLSPCYNCRIYKEVYSPSARCKSCRNSLLSVNADSSIDLSGLASIDHKNTSSLIDFDSLMLMVGRRGSHNSNVSSNKIGSTDRLSTSSSIDSNTQHHKSLMLLEPTYKHKPIRRSEEVGVPPHLRAPYRDSQPFWMK</sequence>
<evidence type="ECO:0000313" key="6">
    <source>
        <dbReference type="Proteomes" id="UP000616769"/>
    </source>
</evidence>
<dbReference type="EnsemblMetazoa" id="SSS_426s_mrna">
    <property type="protein sequence ID" value="KAF7487927.1"/>
    <property type="gene ID" value="SSS_426"/>
</dbReference>
<feature type="region of interest" description="Disordered" evidence="1">
    <location>
        <begin position="157"/>
        <end position="184"/>
    </location>
</feature>
<proteinExistence type="predicted"/>
<protein>
    <submittedName>
        <fullName evidence="3 4">Uncharacterized protein</fullName>
    </submittedName>
</protein>
<name>A0A132AJR5_SARSC</name>
<dbReference type="Proteomes" id="UP000070412">
    <property type="component" value="Unassembled WGS sequence"/>
</dbReference>
<keyword evidence="5" id="KW-1185">Reference proteome</keyword>
<evidence type="ECO:0000313" key="5">
    <source>
        <dbReference type="Proteomes" id="UP000070412"/>
    </source>
</evidence>
<gene>
    <name evidence="3" type="ORF">QR98_0097960</name>
    <name evidence="2" type="ORF">SSS_426</name>
</gene>
<reference evidence="3 6" key="1">
    <citation type="journal article" date="2015" name="Parasit. Vectors">
        <title>Draft genome of the scabies mite.</title>
        <authorList>
            <person name="Rider S.D.Jr."/>
            <person name="Morgan M.S."/>
            <person name="Arlian L.G."/>
        </authorList>
    </citation>
    <scope>NUCLEOTIDE SEQUENCE [LARGE SCALE GENOMIC DNA]</scope>
    <source>
        <strain evidence="3">Arlian Lab</strain>
    </source>
</reference>
<reference evidence="5" key="2">
    <citation type="journal article" date="2020" name="PLoS Negl. Trop. Dis.">
        <title>High-quality nuclear genome for Sarcoptes scabiei-A critical resource for a neglected parasite.</title>
        <authorList>
            <person name="Korhonen P.K."/>
            <person name="Gasser R.B."/>
            <person name="Ma G."/>
            <person name="Wang T."/>
            <person name="Stroehlein A.J."/>
            <person name="Young N.D."/>
            <person name="Ang C.S."/>
            <person name="Fernando D.D."/>
            <person name="Lu H.C."/>
            <person name="Taylor S."/>
            <person name="Reynolds S.L."/>
            <person name="Mofiz E."/>
            <person name="Najaraj S.H."/>
            <person name="Gowda H."/>
            <person name="Madugundu A."/>
            <person name="Renuse S."/>
            <person name="Holt D."/>
            <person name="Pandey A."/>
            <person name="Papenfuss A.T."/>
            <person name="Fischer K."/>
        </authorList>
    </citation>
    <scope>NUCLEOTIDE SEQUENCE [LARGE SCALE GENOMIC DNA]</scope>
</reference>
<reference evidence="2" key="3">
    <citation type="submission" date="2020-01" db="EMBL/GenBank/DDBJ databases">
        <authorList>
            <person name="Korhonen P.K.K."/>
            <person name="Guangxu M.G."/>
            <person name="Wang T.W."/>
            <person name="Stroehlein A.J.S."/>
            <person name="Young N.D."/>
            <person name="Ang C.-S.A."/>
            <person name="Fernando D.W.F."/>
            <person name="Lu H.L."/>
            <person name="Taylor S.T."/>
            <person name="Ehtesham M.E.M."/>
            <person name="Najaraj S.H.N."/>
            <person name="Harsha G.H.G."/>
            <person name="Madugundu A.M."/>
            <person name="Renuse S.R."/>
            <person name="Holt D.H."/>
            <person name="Pandey A.P."/>
            <person name="Papenfuss A.P."/>
            <person name="Gasser R.B.G."/>
            <person name="Fischer K.F."/>
        </authorList>
    </citation>
    <scope>NUCLEOTIDE SEQUENCE</scope>
    <source>
        <strain evidence="2">SSS_KF_BRIS2020</strain>
    </source>
</reference>
<dbReference type="OrthoDB" id="6516800at2759"/>
<accession>A0A132AJR5</accession>
<dbReference type="VEuPathDB" id="VectorBase:SSCA009121"/>
<dbReference type="EMBL" id="WVUK01000066">
    <property type="protein sequence ID" value="KAF7487927.1"/>
    <property type="molecule type" value="Genomic_DNA"/>
</dbReference>
<evidence type="ECO:0000256" key="1">
    <source>
        <dbReference type="SAM" id="MobiDB-lite"/>
    </source>
</evidence>
<dbReference type="AlphaFoldDB" id="A0A132AJR5"/>
<feature type="compositionally biased region" description="Polar residues" evidence="1">
    <location>
        <begin position="158"/>
        <end position="182"/>
    </location>
</feature>
<evidence type="ECO:0000313" key="2">
    <source>
        <dbReference type="EMBL" id="KAF7487927.1"/>
    </source>
</evidence>
<reference evidence="4" key="4">
    <citation type="submission" date="2022-06" db="UniProtKB">
        <authorList>
            <consortium name="EnsemblMetazoa"/>
        </authorList>
    </citation>
    <scope>IDENTIFICATION</scope>
</reference>
<dbReference type="Proteomes" id="UP000616769">
    <property type="component" value="Unassembled WGS sequence"/>
</dbReference>
<organism evidence="3 6">
    <name type="scientific">Sarcoptes scabiei</name>
    <name type="common">Itch mite</name>
    <name type="synonym">Acarus scabiei</name>
    <dbReference type="NCBI Taxonomy" id="52283"/>
    <lineage>
        <taxon>Eukaryota</taxon>
        <taxon>Metazoa</taxon>
        <taxon>Ecdysozoa</taxon>
        <taxon>Arthropoda</taxon>
        <taxon>Chelicerata</taxon>
        <taxon>Arachnida</taxon>
        <taxon>Acari</taxon>
        <taxon>Acariformes</taxon>
        <taxon>Sarcoptiformes</taxon>
        <taxon>Astigmata</taxon>
        <taxon>Psoroptidia</taxon>
        <taxon>Sarcoptoidea</taxon>
        <taxon>Sarcoptidae</taxon>
        <taxon>Sarcoptinae</taxon>
        <taxon>Sarcoptes</taxon>
    </lineage>
</organism>
<evidence type="ECO:0000313" key="4">
    <source>
        <dbReference type="EnsemblMetazoa" id="KAF7487927.1"/>
    </source>
</evidence>
<dbReference type="EMBL" id="JXLN01016719">
    <property type="protein sequence ID" value="KPM11226.1"/>
    <property type="molecule type" value="Genomic_DNA"/>
</dbReference>
<evidence type="ECO:0000313" key="3">
    <source>
        <dbReference type="EMBL" id="KPM11226.1"/>
    </source>
</evidence>